<comment type="function">
    <text evidence="1">Catalyzes the reductive methylation of 2'-deoxyuridine-5'-monophosphate (dUMP) to 2'-deoxythymidine-5'-monophosphate (dTMP) while utilizing 5,10-methylenetetrahydrofolate (mTHF) as the methyl donor, and NADPH and FADH(2) as the reductant.</text>
</comment>
<dbReference type="PANTHER" id="PTHR34934:SF1">
    <property type="entry name" value="FLAVIN-DEPENDENT THYMIDYLATE SYNTHASE"/>
    <property type="match status" value="1"/>
</dbReference>
<gene>
    <name evidence="1" type="primary">thyX</name>
    <name evidence="2" type="ORF">I0Q91_12960</name>
</gene>
<dbReference type="EC" id="2.1.1.148" evidence="1"/>
<evidence type="ECO:0000313" key="2">
    <source>
        <dbReference type="EMBL" id="MBF8437994.1"/>
    </source>
</evidence>
<feature type="binding site" evidence="1">
    <location>
        <position position="91"/>
    </location>
    <ligand>
        <name>FAD</name>
        <dbReference type="ChEBI" id="CHEBI:57692"/>
        <note>ligand shared between neighboring subunits</note>
    </ligand>
</feature>
<dbReference type="Gene3D" id="3.30.1360.170">
    <property type="match status" value="1"/>
</dbReference>
<keyword evidence="1" id="KW-0274">FAD</keyword>
<feature type="binding site" evidence="1">
    <location>
        <position position="59"/>
    </location>
    <ligand>
        <name>FAD</name>
        <dbReference type="ChEBI" id="CHEBI:57692"/>
        <note>ligand shared between neighboring subunits</note>
    </ligand>
</feature>
<dbReference type="PANTHER" id="PTHR34934">
    <property type="entry name" value="FLAVIN-DEPENDENT THYMIDYLATE SYNTHASE"/>
    <property type="match status" value="1"/>
</dbReference>
<dbReference type="GO" id="GO:0004799">
    <property type="term" value="F:thymidylate synthase activity"/>
    <property type="evidence" value="ECO:0007669"/>
    <property type="project" value="TreeGrafter"/>
</dbReference>
<dbReference type="InterPro" id="IPR003669">
    <property type="entry name" value="Thymidylate_synthase_ThyX"/>
</dbReference>
<feature type="binding site" evidence="1">
    <location>
        <begin position="161"/>
        <end position="163"/>
    </location>
    <ligand>
        <name>FAD</name>
        <dbReference type="ChEBI" id="CHEBI:57692"/>
        <note>ligand shared between neighboring subunits</note>
    </ligand>
</feature>
<feature type="binding site" description="in other chain" evidence="1">
    <location>
        <begin position="91"/>
        <end position="95"/>
    </location>
    <ligand>
        <name>dUMP</name>
        <dbReference type="ChEBI" id="CHEBI:246422"/>
        <note>ligand shared between dimeric partners</note>
    </ligand>
</feature>
<dbReference type="NCBIfam" id="TIGR02170">
    <property type="entry name" value="thyX"/>
    <property type="match status" value="1"/>
</dbReference>
<feature type="binding site" evidence="1">
    <location>
        <begin position="79"/>
        <end position="82"/>
    </location>
    <ligand>
        <name>dUMP</name>
        <dbReference type="ChEBI" id="CHEBI:246422"/>
        <note>ligand shared between dimeric partners</note>
    </ligand>
</feature>
<comment type="subunit">
    <text evidence="1">Homotetramer.</text>
</comment>
<dbReference type="GO" id="GO:0050660">
    <property type="term" value="F:flavin adenine dinucleotide binding"/>
    <property type="evidence" value="ECO:0007669"/>
    <property type="project" value="UniProtKB-UniRule"/>
</dbReference>
<dbReference type="GO" id="GO:0006235">
    <property type="term" value="P:dTTP biosynthetic process"/>
    <property type="evidence" value="ECO:0007669"/>
    <property type="project" value="UniProtKB-UniRule"/>
</dbReference>
<dbReference type="HAMAP" id="MF_01408">
    <property type="entry name" value="ThyX"/>
    <property type="match status" value="1"/>
</dbReference>
<dbReference type="GO" id="GO:0070402">
    <property type="term" value="F:NADPH binding"/>
    <property type="evidence" value="ECO:0007669"/>
    <property type="project" value="TreeGrafter"/>
</dbReference>
<feature type="binding site" description="in other chain" evidence="1">
    <location>
        <position position="146"/>
    </location>
    <ligand>
        <name>dUMP</name>
        <dbReference type="ChEBI" id="CHEBI:246422"/>
        <note>ligand shared between dimeric partners</note>
    </ligand>
</feature>
<feature type="binding site" evidence="1">
    <location>
        <begin position="82"/>
        <end position="84"/>
    </location>
    <ligand>
        <name>FAD</name>
        <dbReference type="ChEBI" id="CHEBI:57692"/>
        <note>ligand shared between neighboring subunits</note>
    </ligand>
</feature>
<organism evidence="2 3">
    <name type="scientific">Halonatronomonas betaini</name>
    <dbReference type="NCBI Taxonomy" id="2778430"/>
    <lineage>
        <taxon>Bacteria</taxon>
        <taxon>Bacillati</taxon>
        <taxon>Bacillota</taxon>
        <taxon>Clostridia</taxon>
        <taxon>Halanaerobiales</taxon>
        <taxon>Halarsenatibacteraceae</taxon>
        <taxon>Halonatronomonas</taxon>
    </lineage>
</organism>
<sequence length="235" mass="26762">MIVEPSVELIDYTEDPEMNVAVAARLCYSEKGNKEIRESLSKEKKEALIKKILDLGHYSTLEHTFFSFHIVCSRVTSHQLVRQRVGVSYSQRSQRYVKEDNFDFIIPPKIKNKGSEAVKVFKDHYERSRETYNELLDQGIPPEDARFVLPAVKTNLIASYNARSLYHLFSLRCCARAQWEIREIARDMLEQVKSVAPLLFSKAGADCEAKGVCPEGDLSCGRIENLDNINGDNNG</sequence>
<keyword evidence="1" id="KW-0285">Flavoprotein</keyword>
<dbReference type="GO" id="GO:0006231">
    <property type="term" value="P:dTMP biosynthetic process"/>
    <property type="evidence" value="ECO:0007669"/>
    <property type="project" value="UniProtKB-UniRule"/>
</dbReference>
<feature type="binding site" evidence="1">
    <location>
        <position position="167"/>
    </location>
    <ligand>
        <name>FAD</name>
        <dbReference type="ChEBI" id="CHEBI:57692"/>
        <note>ligand shared between neighboring subunits</note>
    </ligand>
</feature>
<comment type="cofactor">
    <cofactor evidence="1">
        <name>FAD</name>
        <dbReference type="ChEBI" id="CHEBI:57692"/>
    </cofactor>
    <text evidence="1">Binds 4 FAD per tetramer. Each FAD binding site is formed by three monomers.</text>
</comment>
<feature type="binding site" evidence="1">
    <location>
        <position position="172"/>
    </location>
    <ligand>
        <name>dUMP</name>
        <dbReference type="ChEBI" id="CHEBI:246422"/>
        <note>ligand shared between dimeric partners</note>
    </ligand>
</feature>
<keyword evidence="1 2" id="KW-0808">Transferase</keyword>
<comment type="caution">
    <text evidence="2">The sequence shown here is derived from an EMBL/GenBank/DDBJ whole genome shotgun (WGS) entry which is preliminary data.</text>
</comment>
<comment type="pathway">
    <text evidence="1">Pyrimidine metabolism; dTTP biosynthesis.</text>
</comment>
<dbReference type="GO" id="GO:0050797">
    <property type="term" value="F:thymidylate synthase (FAD) activity"/>
    <property type="evidence" value="ECO:0007669"/>
    <property type="project" value="UniProtKB-UniRule"/>
</dbReference>
<dbReference type="GO" id="GO:0032259">
    <property type="term" value="P:methylation"/>
    <property type="evidence" value="ECO:0007669"/>
    <property type="project" value="UniProtKB-KW"/>
</dbReference>
<protein>
    <recommendedName>
        <fullName evidence="1">Flavin-dependent thymidylate synthase</fullName>
        <shortName evidence="1">FDTS</shortName>
        <ecNumber evidence="1">2.1.1.148</ecNumber>
    </recommendedName>
    <alternativeName>
        <fullName evidence="1">FAD-dependent thymidylate synthase</fullName>
    </alternativeName>
    <alternativeName>
        <fullName evidence="1">Thymidylate synthase ThyX</fullName>
        <shortName evidence="1">TS</shortName>
        <shortName evidence="1">TSase</shortName>
    </alternativeName>
</protein>
<evidence type="ECO:0000256" key="1">
    <source>
        <dbReference type="HAMAP-Rule" id="MF_01408"/>
    </source>
</evidence>
<accession>A0A931AWJ2</accession>
<dbReference type="SUPFAM" id="SSF69796">
    <property type="entry name" value="Thymidylate synthase-complementing protein Thy1"/>
    <property type="match status" value="1"/>
</dbReference>
<reference evidence="2" key="1">
    <citation type="submission" date="2020-11" db="EMBL/GenBank/DDBJ databases">
        <title>Halonatronomonas betainensis gen. nov., sp. nov. a novel haloalkaliphilic representative of the family Halanaerobiacae capable of betaine degradation.</title>
        <authorList>
            <person name="Boltyanskaya Y."/>
            <person name="Kevbrin V."/>
            <person name="Detkova E."/>
            <person name="Grouzdev D.S."/>
            <person name="Koziaeva V."/>
            <person name="Zhilina T."/>
        </authorList>
    </citation>
    <scope>NUCLEOTIDE SEQUENCE</scope>
    <source>
        <strain evidence="2">Z-7014</strain>
    </source>
</reference>
<proteinExistence type="inferred from homology"/>
<dbReference type="AlphaFoldDB" id="A0A931AWJ2"/>
<dbReference type="Pfam" id="PF02511">
    <property type="entry name" value="Thy1"/>
    <property type="match status" value="1"/>
</dbReference>
<dbReference type="InterPro" id="IPR036098">
    <property type="entry name" value="Thymidylate_synthase_ThyX_sf"/>
</dbReference>
<name>A0A931AWJ2_9FIRM</name>
<dbReference type="EMBL" id="JADPIE010000009">
    <property type="protein sequence ID" value="MBF8437994.1"/>
    <property type="molecule type" value="Genomic_DNA"/>
</dbReference>
<comment type="similarity">
    <text evidence="1">Belongs to the thymidylate synthase ThyX family.</text>
</comment>
<dbReference type="RefSeq" id="WP_270455067.1">
    <property type="nucleotide sequence ID" value="NZ_JADPIE010000009.1"/>
</dbReference>
<keyword evidence="3" id="KW-1185">Reference proteome</keyword>
<keyword evidence="1" id="KW-0545">Nucleotide biosynthesis</keyword>
<dbReference type="PROSITE" id="PS51331">
    <property type="entry name" value="THYX"/>
    <property type="match status" value="1"/>
</dbReference>
<feature type="active site" description="Involved in ionization of N3 of dUMP, leading to its activation" evidence="1">
    <location>
        <position position="172"/>
    </location>
</feature>
<keyword evidence="1 2" id="KW-0489">Methyltransferase</keyword>
<keyword evidence="1" id="KW-0521">NADP</keyword>
<dbReference type="Proteomes" id="UP000621436">
    <property type="component" value="Unassembled WGS sequence"/>
</dbReference>
<evidence type="ECO:0000313" key="3">
    <source>
        <dbReference type="Proteomes" id="UP000621436"/>
    </source>
</evidence>
<comment type="catalytic activity">
    <reaction evidence="1">
        <text>dUMP + (6R)-5,10-methylene-5,6,7,8-tetrahydrofolate + NADPH + H(+) = dTMP + (6S)-5,6,7,8-tetrahydrofolate + NADP(+)</text>
        <dbReference type="Rhea" id="RHEA:29043"/>
        <dbReference type="ChEBI" id="CHEBI:15378"/>
        <dbReference type="ChEBI" id="CHEBI:15636"/>
        <dbReference type="ChEBI" id="CHEBI:57453"/>
        <dbReference type="ChEBI" id="CHEBI:57783"/>
        <dbReference type="ChEBI" id="CHEBI:58349"/>
        <dbReference type="ChEBI" id="CHEBI:63528"/>
        <dbReference type="ChEBI" id="CHEBI:246422"/>
        <dbReference type="EC" id="2.1.1.148"/>
    </reaction>
</comment>
<dbReference type="CDD" id="cd20175">
    <property type="entry name" value="ThyX"/>
    <property type="match status" value="1"/>
</dbReference>